<dbReference type="AlphaFoldDB" id="A0A6A8G7E8"/>
<proteinExistence type="predicted"/>
<evidence type="ECO:0000313" key="3">
    <source>
        <dbReference type="Proteomes" id="UP000443423"/>
    </source>
</evidence>
<name>A0A6A8G7E8_9EURY</name>
<feature type="transmembrane region" description="Helical" evidence="1">
    <location>
        <begin position="33"/>
        <end position="54"/>
    </location>
</feature>
<dbReference type="EMBL" id="WKJQ01000001">
    <property type="protein sequence ID" value="MRW97210.1"/>
    <property type="molecule type" value="Genomic_DNA"/>
</dbReference>
<accession>A0A6A8G7E8</accession>
<keyword evidence="1" id="KW-1133">Transmembrane helix</keyword>
<sequence length="235" mass="26457">MRQSRLHWIIILLGVAVFLASIPLVFWEFGQTGLNALSIVSSTLLTIGLVVLYWQQHRVLRYQQLPQLEISEFNMFGNFEIIQVDISNVGGGPATSMTFRIDIYELSGEGPLQTTQGRLRRIESLGDGSEKKTRASSIRPSEINISFETESKGALGSGARTQNQKSLASIVAKEFEKGRDVLYGKVLIEYHDKFSQENTFEADFALKFTRPDELEYEVFDFQPWADDNQQPALGG</sequence>
<comment type="caution">
    <text evidence="2">The sequence shown here is derived from an EMBL/GenBank/DDBJ whole genome shotgun (WGS) entry which is preliminary data.</text>
</comment>
<feature type="transmembrane region" description="Helical" evidence="1">
    <location>
        <begin position="7"/>
        <end position="27"/>
    </location>
</feature>
<dbReference type="Proteomes" id="UP000443423">
    <property type="component" value="Unassembled WGS sequence"/>
</dbReference>
<dbReference type="OrthoDB" id="346161at2157"/>
<evidence type="ECO:0000313" key="2">
    <source>
        <dbReference type="EMBL" id="MRW97210.1"/>
    </source>
</evidence>
<gene>
    <name evidence="2" type="ORF">GJR99_11585</name>
</gene>
<keyword evidence="3" id="KW-1185">Reference proteome</keyword>
<reference evidence="2 3" key="1">
    <citation type="submission" date="2019-11" db="EMBL/GenBank/DDBJ databases">
        <title>Whole genome sequence of Haloferax sp. MBLA0078.</title>
        <authorList>
            <person name="Seo M.-J."/>
            <person name="Cho E.-S."/>
        </authorList>
    </citation>
    <scope>NUCLEOTIDE SEQUENCE [LARGE SCALE GENOMIC DNA]</scope>
    <source>
        <strain evidence="2 3">MBLA0078</strain>
    </source>
</reference>
<evidence type="ECO:0000256" key="1">
    <source>
        <dbReference type="SAM" id="Phobius"/>
    </source>
</evidence>
<organism evidence="2 3">
    <name type="scientific">Haloferax marinum</name>
    <dbReference type="NCBI Taxonomy" id="2666143"/>
    <lineage>
        <taxon>Archaea</taxon>
        <taxon>Methanobacteriati</taxon>
        <taxon>Methanobacteriota</taxon>
        <taxon>Stenosarchaea group</taxon>
        <taxon>Halobacteria</taxon>
        <taxon>Halobacteriales</taxon>
        <taxon>Haloferacaceae</taxon>
        <taxon>Haloferax</taxon>
    </lineage>
</organism>
<keyword evidence="1" id="KW-0812">Transmembrane</keyword>
<protein>
    <submittedName>
        <fullName evidence="2">Uncharacterized protein</fullName>
    </submittedName>
</protein>
<keyword evidence="1" id="KW-0472">Membrane</keyword>
<dbReference type="RefSeq" id="WP_151112315.1">
    <property type="nucleotide sequence ID" value="NZ_WKJQ01000001.1"/>
</dbReference>